<evidence type="ECO:0000313" key="3">
    <source>
        <dbReference type="Proteomes" id="UP000823561"/>
    </source>
</evidence>
<dbReference type="GO" id="GO:0030496">
    <property type="term" value="C:midbody"/>
    <property type="evidence" value="ECO:0007669"/>
    <property type="project" value="TreeGrafter"/>
</dbReference>
<dbReference type="InterPro" id="IPR028257">
    <property type="entry name" value="CEP126"/>
</dbReference>
<feature type="region of interest" description="Disordered" evidence="1">
    <location>
        <begin position="438"/>
        <end position="460"/>
    </location>
</feature>
<dbReference type="GO" id="GO:1905515">
    <property type="term" value="P:non-motile cilium assembly"/>
    <property type="evidence" value="ECO:0007669"/>
    <property type="project" value="InterPro"/>
</dbReference>
<gene>
    <name evidence="2" type="ORF">AALO_G00202410</name>
</gene>
<accession>A0AAV6G336</accession>
<sequence length="980" mass="109514">MDYDGALENERQMLLQEQRACRARVHKFSSETSRRRKALEDRRRQWDVQEQRIRENILQLRKQRMQEATERFQRAHIRPSQRRPAFVRKAINMDEALSLINARGTYAKPSALRSNTSTGRNFTPTPRPHTFSNSAGHQREPLAIETNAKQEERQRNHRTSQQFFLNDLQEAQGLLNDGEATHPWEEHADQPSPTESLSSQDSLEIEELKHRQPSKYRGCFQSSPATSEKDSPQLPESYPNGLCPSSVIVPHQGKKRLSEFFLPPSTKVDYSEGHSLLRDEFAEEIGSLHSLTSAIVHHNLKDPSQDTHEQDIFARHSLGAQMRTEDNPASAAHHNCNRTITTAELHKEAVVSNHHGKTSACPGSRCTELTCWEQECRTLSEQLKIPEEDQSENQFATQVEETSSNICKQRDTFHYNATPVTDAISHRVSGPDSQTNEIVNSHQSNKPQSQADTMHEEETNARLSRTVTVYPLSVAADVRFMKSILKKRSKYGAEETKYLYNSGHLIITKHMALSLRDSLELMRGKTKEPENGKMVKKKLRWFDEVNAENHDKTVNYTSESTSTKSRLQVGYQQGLNQTAGIHAEAVNTISTDSPGPQCPFARQAWADVAVQDSKPQEHPPQEGLKTERAYLCLGVPKVPRRARSARGGTGHASSRVRKDTTLRPQSATEASHMIKQQRKMMVPCPPPRPEVSDRRLPASSSKAAYADDHKHSRSVLPVDKTLYRPNPDGHAGPPPDEGATFAPYPPPYGCSSSETLAKGRVSFSQHGHHANVRRCGAACGENGICLNRTPTDDEISQLWSGVRSALSTKDDCASLAQLNDDCMSGDVRSLAGMGGCHLSPFNGRRPVRRVMAEGNGSKKQMLVQHTLQIPGSGNKKLCLPNQATLMTIPLPSKVQDQGPSQRMGPPQYAPILSLSGLSLEEQRVQQSLDRLNQRLQYVVGGNPSVKRLFHTEATHQTVSVKQGERTNSGQRRLSTASNAH</sequence>
<name>A0AAV6G336_9TELE</name>
<dbReference type="GO" id="GO:0097546">
    <property type="term" value="C:ciliary base"/>
    <property type="evidence" value="ECO:0007669"/>
    <property type="project" value="InterPro"/>
</dbReference>
<organism evidence="2 3">
    <name type="scientific">Alosa alosa</name>
    <name type="common">allis shad</name>
    <dbReference type="NCBI Taxonomy" id="278164"/>
    <lineage>
        <taxon>Eukaryota</taxon>
        <taxon>Metazoa</taxon>
        <taxon>Chordata</taxon>
        <taxon>Craniata</taxon>
        <taxon>Vertebrata</taxon>
        <taxon>Euteleostomi</taxon>
        <taxon>Actinopterygii</taxon>
        <taxon>Neopterygii</taxon>
        <taxon>Teleostei</taxon>
        <taxon>Clupei</taxon>
        <taxon>Clupeiformes</taxon>
        <taxon>Clupeoidei</taxon>
        <taxon>Clupeidae</taxon>
        <taxon>Alosa</taxon>
    </lineage>
</organism>
<evidence type="ECO:0008006" key="4">
    <source>
        <dbReference type="Google" id="ProtNLM"/>
    </source>
</evidence>
<dbReference type="EMBL" id="JADWDJ010000015">
    <property type="protein sequence ID" value="KAG5269473.1"/>
    <property type="molecule type" value="Genomic_DNA"/>
</dbReference>
<protein>
    <recommendedName>
        <fullName evidence="4">Centrosomal protein of 126 kDa</fullName>
    </recommendedName>
</protein>
<dbReference type="PANTHER" id="PTHR31191:SF4">
    <property type="entry name" value="CENTROSOMAL PROTEIN OF 126 KDA"/>
    <property type="match status" value="1"/>
</dbReference>
<feature type="compositionally biased region" description="Polar residues" evidence="1">
    <location>
        <begin position="112"/>
        <end position="136"/>
    </location>
</feature>
<proteinExistence type="predicted"/>
<dbReference type="GO" id="GO:0031122">
    <property type="term" value="P:cytoplasmic microtubule organization"/>
    <property type="evidence" value="ECO:0007669"/>
    <property type="project" value="InterPro"/>
</dbReference>
<dbReference type="Pfam" id="PF15352">
    <property type="entry name" value="K1377"/>
    <property type="match status" value="3"/>
</dbReference>
<dbReference type="GO" id="GO:0005813">
    <property type="term" value="C:centrosome"/>
    <property type="evidence" value="ECO:0007669"/>
    <property type="project" value="InterPro"/>
</dbReference>
<reference evidence="2" key="1">
    <citation type="submission" date="2020-10" db="EMBL/GenBank/DDBJ databases">
        <title>Chromosome-scale genome assembly of the Allis shad, Alosa alosa.</title>
        <authorList>
            <person name="Margot Z."/>
            <person name="Christophe K."/>
            <person name="Cabau C."/>
            <person name="Louis A."/>
            <person name="Berthelot C."/>
            <person name="Parey E."/>
            <person name="Roest Crollius H."/>
            <person name="Montfort J."/>
            <person name="Robinson-Rechavi M."/>
            <person name="Bucao C."/>
            <person name="Bouchez O."/>
            <person name="Gislard M."/>
            <person name="Lluch J."/>
            <person name="Milhes M."/>
            <person name="Lampietro C."/>
            <person name="Lopez Roques C."/>
            <person name="Donnadieu C."/>
            <person name="Braasch I."/>
            <person name="Desvignes T."/>
            <person name="Postlethwait J."/>
            <person name="Bobe J."/>
            <person name="Guiguen Y."/>
        </authorList>
    </citation>
    <scope>NUCLEOTIDE SEQUENCE</scope>
    <source>
        <strain evidence="2">M-15738</strain>
        <tissue evidence="2">Blood</tissue>
    </source>
</reference>
<dbReference type="GO" id="GO:0007052">
    <property type="term" value="P:mitotic spindle organization"/>
    <property type="evidence" value="ECO:0007669"/>
    <property type="project" value="InterPro"/>
</dbReference>
<feature type="compositionally biased region" description="Polar residues" evidence="1">
    <location>
        <begin position="438"/>
        <end position="452"/>
    </location>
</feature>
<dbReference type="AlphaFoldDB" id="A0AAV6G336"/>
<feature type="region of interest" description="Disordered" evidence="1">
    <location>
        <begin position="953"/>
        <end position="980"/>
    </location>
</feature>
<dbReference type="PANTHER" id="PTHR31191">
    <property type="entry name" value="CENTROSOMAL PROTEIN CEP126"/>
    <property type="match status" value="1"/>
</dbReference>
<comment type="caution">
    <text evidence="2">The sequence shown here is derived from an EMBL/GenBank/DDBJ whole genome shotgun (WGS) entry which is preliminary data.</text>
</comment>
<dbReference type="Proteomes" id="UP000823561">
    <property type="component" value="Chromosome 15"/>
</dbReference>
<feature type="compositionally biased region" description="Polar residues" evidence="1">
    <location>
        <begin position="191"/>
        <end position="202"/>
    </location>
</feature>
<feature type="compositionally biased region" description="Polar residues" evidence="1">
    <location>
        <begin position="954"/>
        <end position="980"/>
    </location>
</feature>
<keyword evidence="3" id="KW-1185">Reference proteome</keyword>
<evidence type="ECO:0000256" key="1">
    <source>
        <dbReference type="SAM" id="MobiDB-lite"/>
    </source>
</evidence>
<evidence type="ECO:0000313" key="2">
    <source>
        <dbReference type="EMBL" id="KAG5269473.1"/>
    </source>
</evidence>
<feature type="region of interest" description="Disordered" evidence="1">
    <location>
        <begin position="640"/>
        <end position="743"/>
    </location>
</feature>
<feature type="region of interest" description="Disordered" evidence="1">
    <location>
        <begin position="182"/>
        <end position="239"/>
    </location>
</feature>
<feature type="region of interest" description="Disordered" evidence="1">
    <location>
        <begin position="110"/>
        <end position="141"/>
    </location>
</feature>